<dbReference type="InterPro" id="IPR000032">
    <property type="entry name" value="HPr-like"/>
</dbReference>
<evidence type="ECO:0000256" key="3">
    <source>
        <dbReference type="ARBA" id="ARBA00022490"/>
    </source>
</evidence>
<gene>
    <name evidence="8" type="primary">ptsH</name>
    <name evidence="9" type="ORF">E8M63_05330</name>
    <name evidence="8" type="ORF">ESCNG_70024</name>
    <name evidence="6" type="ORF">WHOF_01013</name>
    <name evidence="7" type="ORF">WHOF_02361</name>
</gene>
<dbReference type="EMBL" id="FMTB01000067">
    <property type="protein sequence ID" value="SCW16710.1"/>
    <property type="molecule type" value="Genomic_DNA"/>
</dbReference>
<dbReference type="NCBIfam" id="TIGR01003">
    <property type="entry name" value="PTS_HPr_family"/>
    <property type="match status" value="1"/>
</dbReference>
<accession>A0A1D3IK64</accession>
<feature type="domain" description="HPr" evidence="5">
    <location>
        <begin position="1"/>
        <end position="88"/>
    </location>
</feature>
<reference evidence="7" key="1">
    <citation type="submission" date="2016-06" db="EMBL/GenBank/DDBJ databases">
        <authorList>
            <consortium name="Pathogen Informatics"/>
        </authorList>
    </citation>
    <scope>NUCLEOTIDE SEQUENCE</scope>
    <source>
        <strain evidence="6">WHO F</strain>
    </source>
</reference>
<dbReference type="GO" id="GO:0005737">
    <property type="term" value="C:cytoplasm"/>
    <property type="evidence" value="ECO:0007669"/>
    <property type="project" value="UniProtKB-SubCell"/>
</dbReference>
<dbReference type="GeneID" id="86877475"/>
<keyword evidence="8" id="KW-0808">Transferase</keyword>
<dbReference type="EMBL" id="LT591897">
    <property type="protein sequence ID" value="SBQ23554.1"/>
    <property type="molecule type" value="Genomic_DNA"/>
</dbReference>
<dbReference type="Gene3D" id="3.30.1340.10">
    <property type="entry name" value="HPr-like"/>
    <property type="match status" value="1"/>
</dbReference>
<dbReference type="GO" id="GO:0009401">
    <property type="term" value="P:phosphoenolpyruvate-dependent sugar phosphotransferase system"/>
    <property type="evidence" value="ECO:0007669"/>
    <property type="project" value="UniProtKB-KW"/>
</dbReference>
<evidence type="ECO:0000256" key="2">
    <source>
        <dbReference type="ARBA" id="ARBA00010736"/>
    </source>
</evidence>
<evidence type="ECO:0000313" key="11">
    <source>
        <dbReference type="Proteomes" id="UP000307092"/>
    </source>
</evidence>
<evidence type="ECO:0000313" key="7">
    <source>
        <dbReference type="EMBL" id="SBQ23554.1"/>
    </source>
</evidence>
<keyword evidence="3" id="KW-0963">Cytoplasm</keyword>
<keyword evidence="4" id="KW-0598">Phosphotransferase system</keyword>
<comment type="similarity">
    <text evidence="2">Belongs to the HPr family.</text>
</comment>
<name>A0A1D3IK64_NEIGO</name>
<evidence type="ECO:0000313" key="10">
    <source>
        <dbReference type="Proteomes" id="UP000182484"/>
    </source>
</evidence>
<dbReference type="EMBL" id="SUQX01000007">
    <property type="protein sequence ID" value="TJX05839.1"/>
    <property type="molecule type" value="Genomic_DNA"/>
</dbReference>
<dbReference type="EMBL" id="FLKW01000009">
    <property type="protein sequence ID" value="SBN05175.1"/>
    <property type="molecule type" value="Genomic_DNA"/>
</dbReference>
<sequence length="89" mass="9622">MLKQSIEIINKLGLHARASSKFTQTASQFKSEVWVTKNGSRVNGKSIMGLMMLAAAKGTVIELETDGLDEAAAMKALTDLINDYFGEGE</sequence>
<evidence type="ECO:0000313" key="8">
    <source>
        <dbReference type="EMBL" id="SCW16710.1"/>
    </source>
</evidence>
<evidence type="ECO:0000256" key="4">
    <source>
        <dbReference type="ARBA" id="ARBA00022683"/>
    </source>
</evidence>
<dbReference type="PANTHER" id="PTHR33705:SF2">
    <property type="entry name" value="PHOSPHOCARRIER PROTEIN NPR"/>
    <property type="match status" value="1"/>
</dbReference>
<dbReference type="InterPro" id="IPR002114">
    <property type="entry name" value="PTS_HPr_Ser_P_site"/>
</dbReference>
<dbReference type="GO" id="GO:0016740">
    <property type="term" value="F:transferase activity"/>
    <property type="evidence" value="ECO:0007669"/>
    <property type="project" value="UniProtKB-KW"/>
</dbReference>
<dbReference type="PROSITE" id="PS00589">
    <property type="entry name" value="PTS_HPR_SER"/>
    <property type="match status" value="1"/>
</dbReference>
<organism evidence="8 10">
    <name type="scientific">Neisseria gonorrhoeae</name>
    <dbReference type="NCBI Taxonomy" id="485"/>
    <lineage>
        <taxon>Bacteria</taxon>
        <taxon>Pseudomonadati</taxon>
        <taxon>Pseudomonadota</taxon>
        <taxon>Betaproteobacteria</taxon>
        <taxon>Neisseriales</taxon>
        <taxon>Neisseriaceae</taxon>
        <taxon>Neisseria</taxon>
    </lineage>
</organism>
<dbReference type="PANTHER" id="PTHR33705">
    <property type="entry name" value="PHOSPHOCARRIER PROTEIN HPR"/>
    <property type="match status" value="1"/>
</dbReference>
<dbReference type="Pfam" id="PF00381">
    <property type="entry name" value="PTS-HPr"/>
    <property type="match status" value="1"/>
</dbReference>
<dbReference type="PRINTS" id="PR00107">
    <property type="entry name" value="PHOSPHOCPHPR"/>
</dbReference>
<proteinExistence type="inferred from homology"/>
<dbReference type="InterPro" id="IPR001020">
    <property type="entry name" value="PTS_HPr_His_P_site"/>
</dbReference>
<dbReference type="AlphaFoldDB" id="A0A1D3IK64"/>
<dbReference type="EC" id="2.7.11.-" evidence="6 8"/>
<protein>
    <submittedName>
        <fullName evidence="9">HPr family phosphocarrier protein</fullName>
    </submittedName>
    <submittedName>
        <fullName evidence="8">Phosphocarrier protein HPr</fullName>
    </submittedName>
    <submittedName>
        <fullName evidence="6">Protein PtsH</fullName>
        <ecNumber evidence="6 8">2.7.11.-</ecNumber>
    </submittedName>
</protein>
<dbReference type="PROSITE" id="PS51350">
    <property type="entry name" value="PTS_HPR_DOM"/>
    <property type="match status" value="1"/>
</dbReference>
<evidence type="ECO:0000313" key="9">
    <source>
        <dbReference type="EMBL" id="TJX05839.1"/>
    </source>
</evidence>
<evidence type="ECO:0000313" key="6">
    <source>
        <dbReference type="EMBL" id="SBN05175.1"/>
    </source>
</evidence>
<dbReference type="PROSITE" id="PS00369">
    <property type="entry name" value="PTS_HPR_HIS"/>
    <property type="match status" value="1"/>
</dbReference>
<evidence type="ECO:0000256" key="1">
    <source>
        <dbReference type="ARBA" id="ARBA00004496"/>
    </source>
</evidence>
<dbReference type="Proteomes" id="UP000182484">
    <property type="component" value="Unassembled WGS sequence"/>
</dbReference>
<reference evidence="9 11" key="3">
    <citation type="submission" date="2019-04" db="EMBL/GenBank/DDBJ databases">
        <title>The CDC panel for molecular diagnostics of ciprofloxacin resistance and its use for research and clinical development.</title>
        <authorList>
            <person name="Liu H."/>
            <person name="Tang K."/>
            <person name="Pham C."/>
            <person name="Schmerer M."/>
        </authorList>
    </citation>
    <scope>NUCLEOTIDE SEQUENCE [LARGE SCALE GENOMIC DNA]</scope>
    <source>
        <strain evidence="9 11">LRRBGS_0742</strain>
    </source>
</reference>
<dbReference type="OMA" id="AEVWVTR"/>
<dbReference type="Proteomes" id="UP000307092">
    <property type="component" value="Unassembled WGS sequence"/>
</dbReference>
<dbReference type="InterPro" id="IPR050399">
    <property type="entry name" value="HPr"/>
</dbReference>
<reference evidence="8 10" key="2">
    <citation type="submission" date="2016-09" db="EMBL/GenBank/DDBJ databases">
        <authorList>
            <person name="Kumanski S."/>
            <person name="Beatrice B."/>
        </authorList>
    </citation>
    <scope>NUCLEOTIDE SEQUENCE [LARGE SCALE GENOMIC DNA]</scope>
    <source>
        <strain evidence="8">Mankind</strain>
    </source>
</reference>
<evidence type="ECO:0000259" key="5">
    <source>
        <dbReference type="PROSITE" id="PS51350"/>
    </source>
</evidence>
<dbReference type="RefSeq" id="WP_003686964.1">
    <property type="nucleotide sequence ID" value="NZ_AP018377.1"/>
</dbReference>
<dbReference type="Proteomes" id="UP000239837">
    <property type="component" value="Chromosome"/>
</dbReference>
<dbReference type="CDD" id="cd00367">
    <property type="entry name" value="PTS-HPr_like"/>
    <property type="match status" value="1"/>
</dbReference>
<dbReference type="InterPro" id="IPR035895">
    <property type="entry name" value="HPr-like_sf"/>
</dbReference>
<dbReference type="SUPFAM" id="SSF55594">
    <property type="entry name" value="HPr-like"/>
    <property type="match status" value="1"/>
</dbReference>
<comment type="subcellular location">
    <subcellularLocation>
        <location evidence="1">Cytoplasm</location>
    </subcellularLocation>
</comment>